<gene>
    <name evidence="3" type="ORF">IF651_06880</name>
</gene>
<protein>
    <submittedName>
        <fullName evidence="3">MBL fold metallo-hydrolase</fullName>
    </submittedName>
</protein>
<reference evidence="3" key="1">
    <citation type="journal article" date="2018" name="Curr. Microbiol.">
        <title>Cellulosimicrobium arenosum sp. nov., Isolated from Marine Sediment Sand.</title>
        <authorList>
            <person name="Oh M."/>
            <person name="Kim J.H."/>
            <person name="Yoon J.H."/>
            <person name="Schumann P."/>
            <person name="Kim W."/>
        </authorList>
    </citation>
    <scope>NUCLEOTIDE SEQUENCE</scope>
    <source>
        <strain evidence="3">KCTC 49039</strain>
    </source>
</reference>
<dbReference type="Proteomes" id="UP000610846">
    <property type="component" value="Unassembled WGS sequence"/>
</dbReference>
<dbReference type="Gene3D" id="3.60.15.10">
    <property type="entry name" value="Ribonuclease Z/Hydroxyacylglutathione hydrolase-like"/>
    <property type="match status" value="1"/>
</dbReference>
<organism evidence="3 4">
    <name type="scientific">Cellulosimicrobium arenosum</name>
    <dbReference type="NCBI Taxonomy" id="2708133"/>
    <lineage>
        <taxon>Bacteria</taxon>
        <taxon>Bacillati</taxon>
        <taxon>Actinomycetota</taxon>
        <taxon>Actinomycetes</taxon>
        <taxon>Micrococcales</taxon>
        <taxon>Promicromonosporaceae</taxon>
        <taxon>Cellulosimicrobium</taxon>
    </lineage>
</organism>
<dbReference type="PANTHER" id="PTHR23131">
    <property type="entry name" value="ENDORIBONUCLEASE LACTB2"/>
    <property type="match status" value="1"/>
</dbReference>
<proteinExistence type="predicted"/>
<feature type="region of interest" description="Disordered" evidence="1">
    <location>
        <begin position="119"/>
        <end position="146"/>
    </location>
</feature>
<evidence type="ECO:0000259" key="2">
    <source>
        <dbReference type="SMART" id="SM00849"/>
    </source>
</evidence>
<dbReference type="InterPro" id="IPR036388">
    <property type="entry name" value="WH-like_DNA-bd_sf"/>
</dbReference>
<dbReference type="SMART" id="SM00849">
    <property type="entry name" value="Lactamase_B"/>
    <property type="match status" value="1"/>
</dbReference>
<reference evidence="3" key="2">
    <citation type="submission" date="2020-09" db="EMBL/GenBank/DDBJ databases">
        <authorList>
            <person name="Yu Y."/>
        </authorList>
    </citation>
    <scope>NUCLEOTIDE SEQUENCE</scope>
    <source>
        <strain evidence="3">KCTC 49039</strain>
    </source>
</reference>
<comment type="caution">
    <text evidence="3">The sequence shown here is derived from an EMBL/GenBank/DDBJ whole genome shotgun (WGS) entry which is preliminary data.</text>
</comment>
<dbReference type="InterPro" id="IPR050662">
    <property type="entry name" value="Sec-metab_biosynth-thioest"/>
</dbReference>
<dbReference type="AlphaFoldDB" id="A0A927G9F3"/>
<evidence type="ECO:0000313" key="4">
    <source>
        <dbReference type="Proteomes" id="UP000610846"/>
    </source>
</evidence>
<dbReference type="EMBL" id="JACYHB010000004">
    <property type="protein sequence ID" value="MBD8078780.1"/>
    <property type="molecule type" value="Genomic_DNA"/>
</dbReference>
<keyword evidence="4" id="KW-1185">Reference proteome</keyword>
<evidence type="ECO:0000256" key="1">
    <source>
        <dbReference type="SAM" id="MobiDB-lite"/>
    </source>
</evidence>
<sequence length="289" mass="29210">MTLDGTRSYVLRAPGAAGCVVVDPGPDDDAHLRALAAAGPVELVLVTHRHSDHTAGSARLHALTGAPVRGAEPASCHAGPPLVGGETITASGVRIHALATPGHTADSVCLVLPDDGPPLSAPRAPAAGGGEDAPRRAGHAASGSVLTGDTVLGTGTTVIAEPDGALGAYLASLDAIQDAADRLGGGRPVTGLPGHGPVIDDLAARVRAYREHRLDRLTQVRAALASLGVTAGDPLAVERVTARVYADVDASVLGAARQSVAAQLAFLQRAQQVAVRRPRGRSRGRRTSL</sequence>
<dbReference type="PANTHER" id="PTHR23131:SF0">
    <property type="entry name" value="ENDORIBONUCLEASE LACTB2"/>
    <property type="match status" value="1"/>
</dbReference>
<dbReference type="CDD" id="cd16278">
    <property type="entry name" value="metallo-hydrolase-like_MBL-fold"/>
    <property type="match status" value="1"/>
</dbReference>
<feature type="domain" description="Metallo-beta-lactamase" evidence="2">
    <location>
        <begin position="5"/>
        <end position="195"/>
    </location>
</feature>
<accession>A0A927G9F3</accession>
<dbReference type="InterPro" id="IPR036866">
    <property type="entry name" value="RibonucZ/Hydroxyglut_hydro"/>
</dbReference>
<dbReference type="Gene3D" id="1.10.10.10">
    <property type="entry name" value="Winged helix-like DNA-binding domain superfamily/Winged helix DNA-binding domain"/>
    <property type="match status" value="1"/>
</dbReference>
<name>A0A927G9F3_9MICO</name>
<dbReference type="Pfam" id="PF00753">
    <property type="entry name" value="Lactamase_B"/>
    <property type="match status" value="1"/>
</dbReference>
<dbReference type="SUPFAM" id="SSF56281">
    <property type="entry name" value="Metallo-hydrolase/oxidoreductase"/>
    <property type="match status" value="1"/>
</dbReference>
<evidence type="ECO:0000313" key="3">
    <source>
        <dbReference type="EMBL" id="MBD8078780.1"/>
    </source>
</evidence>
<dbReference type="InterPro" id="IPR001279">
    <property type="entry name" value="Metallo-B-lactamas"/>
</dbReference>